<protein>
    <submittedName>
        <fullName evidence="1">Uncharacterized protein</fullName>
    </submittedName>
</protein>
<gene>
    <name evidence="1" type="ORF">GRX01_17825</name>
</gene>
<keyword evidence="2" id="KW-1185">Reference proteome</keyword>
<organism evidence="1 2">
    <name type="scientific">Halobaculum saliterrae</name>
    <dbReference type="NCBI Taxonomy" id="2073113"/>
    <lineage>
        <taxon>Archaea</taxon>
        <taxon>Methanobacteriati</taxon>
        <taxon>Methanobacteriota</taxon>
        <taxon>Stenosarchaea group</taxon>
        <taxon>Halobacteria</taxon>
        <taxon>Halobacteriales</taxon>
        <taxon>Haloferacaceae</taxon>
        <taxon>Halobaculum</taxon>
    </lineage>
</organism>
<proteinExistence type="predicted"/>
<reference evidence="1 2" key="1">
    <citation type="submission" date="2019-12" db="EMBL/GenBank/DDBJ databases">
        <title>Isolation and characterization of three novel carbon monoxide-oxidizing members of Halobacteria from salione crusts and soils.</title>
        <authorList>
            <person name="Myers M.R."/>
            <person name="King G.M."/>
        </authorList>
    </citation>
    <scope>NUCLEOTIDE SEQUENCE [LARGE SCALE GENOMIC DNA]</scope>
    <source>
        <strain evidence="1 2">WSA2</strain>
    </source>
</reference>
<dbReference type="RefSeq" id="WP_159670948.1">
    <property type="nucleotide sequence ID" value="NZ_WUUS01000014.1"/>
</dbReference>
<dbReference type="OrthoDB" id="147986at2157"/>
<evidence type="ECO:0000313" key="1">
    <source>
        <dbReference type="EMBL" id="MXR43190.1"/>
    </source>
</evidence>
<dbReference type="EMBL" id="WUUS01000014">
    <property type="protein sequence ID" value="MXR43190.1"/>
    <property type="molecule type" value="Genomic_DNA"/>
</dbReference>
<dbReference type="Proteomes" id="UP000437065">
    <property type="component" value="Unassembled WGS sequence"/>
</dbReference>
<sequence length="254" mass="28480">MAEDNGTNHSIELTESIGVDDSIEINLRSYFSHNHILSAAYLAREAGKLEAEHTDDLPDQPEERDEVWTTHQSHVITSLISSVSFLESTVLELFTDICDDGQRVEELDPAFCRKVQVLDAHVDDFLNGLSPIEKFQLALDLDGSQRFDTGAQPYQDAYLLKQLRNYLLHHEPDSVQAHPQLANPPTSVARGLQTKGFDRNPLMTGPFFPNQCLSHGCAAWGVTTSLEFADAFFDRLDMEPPYEHLQSRLATAPE</sequence>
<dbReference type="AlphaFoldDB" id="A0A6B0T4D7"/>
<evidence type="ECO:0000313" key="2">
    <source>
        <dbReference type="Proteomes" id="UP000437065"/>
    </source>
</evidence>
<accession>A0A6B0T4D7</accession>
<name>A0A6B0T4D7_9EURY</name>
<comment type="caution">
    <text evidence="1">The sequence shown here is derived from an EMBL/GenBank/DDBJ whole genome shotgun (WGS) entry which is preliminary data.</text>
</comment>